<feature type="non-terminal residue" evidence="2">
    <location>
        <position position="282"/>
    </location>
</feature>
<evidence type="ECO:0000313" key="3">
    <source>
        <dbReference type="Proteomes" id="UP000034852"/>
    </source>
</evidence>
<comment type="caution">
    <text evidence="2">The sequence shown here is derived from an EMBL/GenBank/DDBJ whole genome shotgun (WGS) entry which is preliminary data.</text>
</comment>
<accession>A0A0G0H7G1</accession>
<reference evidence="2 3" key="1">
    <citation type="journal article" date="2015" name="Nature">
        <title>rRNA introns, odd ribosomes, and small enigmatic genomes across a large radiation of phyla.</title>
        <authorList>
            <person name="Brown C.T."/>
            <person name="Hug L.A."/>
            <person name="Thomas B.C."/>
            <person name="Sharon I."/>
            <person name="Castelle C.J."/>
            <person name="Singh A."/>
            <person name="Wilkins M.J."/>
            <person name="Williams K.H."/>
            <person name="Banfield J.F."/>
        </authorList>
    </citation>
    <scope>NUCLEOTIDE SEQUENCE [LARGE SCALE GENOMIC DNA]</scope>
</reference>
<proteinExistence type="predicted"/>
<sequence>MNYSLGIKDIDLIKELGIETYAELECIDERAAAQTVLTGRIRMEYGYPGGGFDFLTKQDIRELLSTHNGLIVLDPHRSCGWGKLRLKYYVKTDLEKVKTYIKDSFSDNNFLNSVLRSSKLQKQYNFRKDFDQAYEDAFHKGEKLSFVNEVHEELIDLAFVFGKLKELKNEFENEAKKLNLRNSEVRLNPDMLFDQPSHHIASGAVINLTKRKLVHRFSLENVYEEAFFADVDLDRTKSVMSLIFSILESDHSATKDKGHDVFVVCNNSQLEKIKKVMESFKD</sequence>
<protein>
    <submittedName>
        <fullName evidence="2">Uncharacterized protein</fullName>
    </submittedName>
</protein>
<dbReference type="EMBL" id="LBTH01000057">
    <property type="protein sequence ID" value="KKQ34480.1"/>
    <property type="molecule type" value="Genomic_DNA"/>
</dbReference>
<dbReference type="Proteomes" id="UP000034852">
    <property type="component" value="Unassembled WGS sequence"/>
</dbReference>
<keyword evidence="1" id="KW-0175">Coiled coil</keyword>
<dbReference type="AlphaFoldDB" id="A0A0G0H7G1"/>
<feature type="coiled-coil region" evidence="1">
    <location>
        <begin position="161"/>
        <end position="188"/>
    </location>
</feature>
<gene>
    <name evidence="2" type="ORF">US52_C0057G0001</name>
</gene>
<evidence type="ECO:0000313" key="2">
    <source>
        <dbReference type="EMBL" id="KKQ34480.1"/>
    </source>
</evidence>
<name>A0A0G0H7G1_9BACT</name>
<organism evidence="2 3">
    <name type="scientific">candidate division WS6 bacterium GW2011_GWA2_37_6</name>
    <dbReference type="NCBI Taxonomy" id="1619087"/>
    <lineage>
        <taxon>Bacteria</taxon>
        <taxon>Candidatus Dojkabacteria</taxon>
    </lineage>
</organism>
<evidence type="ECO:0000256" key="1">
    <source>
        <dbReference type="SAM" id="Coils"/>
    </source>
</evidence>